<dbReference type="InterPro" id="IPR057326">
    <property type="entry name" value="KR_dom"/>
</dbReference>
<comment type="caution">
    <text evidence="5">The sequence shown here is derived from an EMBL/GenBank/DDBJ whole genome shotgun (WGS) entry which is preliminary data.</text>
</comment>
<accession>A0ABQ4DJQ4</accession>
<dbReference type="Proteomes" id="UP000614741">
    <property type="component" value="Unassembled WGS sequence"/>
</dbReference>
<feature type="domain" description="Ketoreductase" evidence="4">
    <location>
        <begin position="16"/>
        <end position="200"/>
    </location>
</feature>
<dbReference type="InterPro" id="IPR020904">
    <property type="entry name" value="Sc_DH/Rdtase_CS"/>
</dbReference>
<comment type="similarity">
    <text evidence="1 3">Belongs to the short-chain dehydrogenases/reductases (SDR) family.</text>
</comment>
<dbReference type="Gene3D" id="3.40.50.720">
    <property type="entry name" value="NAD(P)-binding Rossmann-like Domain"/>
    <property type="match status" value="1"/>
</dbReference>
<evidence type="ECO:0000259" key="4">
    <source>
        <dbReference type="SMART" id="SM00822"/>
    </source>
</evidence>
<dbReference type="PROSITE" id="PS00061">
    <property type="entry name" value="ADH_SHORT"/>
    <property type="match status" value="1"/>
</dbReference>
<dbReference type="RefSeq" id="WP_203672539.1">
    <property type="nucleotide sequence ID" value="NZ_BONP01000006.1"/>
</dbReference>
<evidence type="ECO:0000256" key="2">
    <source>
        <dbReference type="ARBA" id="ARBA00023002"/>
    </source>
</evidence>
<reference evidence="5 6" key="1">
    <citation type="submission" date="2021-01" db="EMBL/GenBank/DDBJ databases">
        <title>Whole genome shotgun sequence of Cellulomonas phragmiteti NBRC 110785.</title>
        <authorList>
            <person name="Komaki H."/>
            <person name="Tamura T."/>
        </authorList>
    </citation>
    <scope>NUCLEOTIDE SEQUENCE [LARGE SCALE GENOMIC DNA]</scope>
    <source>
        <strain evidence="5 6">NBRC 110785</strain>
    </source>
</reference>
<dbReference type="InterPro" id="IPR036291">
    <property type="entry name" value="NAD(P)-bd_dom_sf"/>
</dbReference>
<dbReference type="SMART" id="SM00822">
    <property type="entry name" value="PKS_KR"/>
    <property type="match status" value="1"/>
</dbReference>
<dbReference type="PANTHER" id="PTHR44196">
    <property type="entry name" value="DEHYDROGENASE/REDUCTASE SDR FAMILY MEMBER 7B"/>
    <property type="match status" value="1"/>
</dbReference>
<keyword evidence="2" id="KW-0560">Oxidoreductase</keyword>
<dbReference type="PRINTS" id="PR00081">
    <property type="entry name" value="GDHRDH"/>
</dbReference>
<evidence type="ECO:0000313" key="6">
    <source>
        <dbReference type="Proteomes" id="UP000614741"/>
    </source>
</evidence>
<dbReference type="CDD" id="cd05233">
    <property type="entry name" value="SDR_c"/>
    <property type="match status" value="1"/>
</dbReference>
<organism evidence="5 6">
    <name type="scientific">Cellulomonas phragmiteti</name>
    <dbReference type="NCBI Taxonomy" id="478780"/>
    <lineage>
        <taxon>Bacteria</taxon>
        <taxon>Bacillati</taxon>
        <taxon>Actinomycetota</taxon>
        <taxon>Actinomycetes</taxon>
        <taxon>Micrococcales</taxon>
        <taxon>Cellulomonadaceae</taxon>
        <taxon>Cellulomonas</taxon>
    </lineage>
</organism>
<dbReference type="Pfam" id="PF00106">
    <property type="entry name" value="adh_short"/>
    <property type="match status" value="1"/>
</dbReference>
<proteinExistence type="inferred from homology"/>
<dbReference type="SUPFAM" id="SSF51735">
    <property type="entry name" value="NAD(P)-binding Rossmann-fold domains"/>
    <property type="match status" value="1"/>
</dbReference>
<protein>
    <submittedName>
        <fullName evidence="5">Oxidoreductase YoxD</fullName>
    </submittedName>
</protein>
<dbReference type="InterPro" id="IPR002347">
    <property type="entry name" value="SDR_fam"/>
</dbReference>
<sequence length="282" mass="29072">MSPVTSADPAHPPVPRTALVTGAGRGIGRELALALARDGYALGLVGRTRDPLEEVADEVRALGATATVAVADLVQAAQVATAVEHVQAALADHGGIGLLVNNAGVIEHAELPFAADDVEDVWRVVEVNVRGPLLVTHAVLPGMLARGGGRVLNVNSGSGHRALTSYTGYAVSKGALARFTAQLHRQYADAGLRVLDLAPGVVATGMTAAMPVHAGRTRWTPPQEVAELVLAFASGELDALSGRFVRAGADTVASLREHADDIVAADARTLRLATWGPDDPVA</sequence>
<keyword evidence="6" id="KW-1185">Reference proteome</keyword>
<evidence type="ECO:0000256" key="1">
    <source>
        <dbReference type="ARBA" id="ARBA00006484"/>
    </source>
</evidence>
<evidence type="ECO:0000256" key="3">
    <source>
        <dbReference type="RuleBase" id="RU000363"/>
    </source>
</evidence>
<dbReference type="PRINTS" id="PR00080">
    <property type="entry name" value="SDRFAMILY"/>
</dbReference>
<evidence type="ECO:0000313" key="5">
    <source>
        <dbReference type="EMBL" id="GIG39566.1"/>
    </source>
</evidence>
<name>A0ABQ4DJQ4_9CELL</name>
<dbReference type="EMBL" id="BONP01000006">
    <property type="protein sequence ID" value="GIG39566.1"/>
    <property type="molecule type" value="Genomic_DNA"/>
</dbReference>
<gene>
    <name evidence="5" type="primary">yoxD</name>
    <name evidence="5" type="ORF">Cph01nite_13280</name>
</gene>
<dbReference type="PANTHER" id="PTHR44196:SF1">
    <property type="entry name" value="DEHYDROGENASE_REDUCTASE SDR FAMILY MEMBER 7B"/>
    <property type="match status" value="1"/>
</dbReference>